<proteinExistence type="predicted"/>
<sequence length="93" mass="10061">MHTPRLTTTGRSGSRKYSVSLPEDLAEAVRAHAGPGGFSAYVAEALEQRAAMDKLREIVADFETDNEALTREEVEAARALLRHDHRQAGGATA</sequence>
<evidence type="ECO:0000313" key="1">
    <source>
        <dbReference type="EMBL" id="QEV36979.1"/>
    </source>
</evidence>
<dbReference type="RefSeq" id="WP_062756887.1">
    <property type="nucleotide sequence ID" value="NZ_BMSJ01000001.1"/>
</dbReference>
<dbReference type="Proteomes" id="UP000326029">
    <property type="component" value="Chromosome"/>
</dbReference>
<keyword evidence="2" id="KW-1185">Reference proteome</keyword>
<dbReference type="EMBL" id="CP023693">
    <property type="protein sequence ID" value="QEV36979.1"/>
    <property type="molecule type" value="Genomic_DNA"/>
</dbReference>
<gene>
    <name evidence="1" type="ORF">CP977_22365</name>
</gene>
<name>A0ABX6BQJ6_9ACTN</name>
<dbReference type="GeneID" id="300356977"/>
<evidence type="ECO:0000313" key="2">
    <source>
        <dbReference type="Proteomes" id="UP000326029"/>
    </source>
</evidence>
<evidence type="ECO:0008006" key="3">
    <source>
        <dbReference type="Google" id="ProtNLM"/>
    </source>
</evidence>
<accession>A0ABX6BQJ6</accession>
<reference evidence="1 2" key="1">
    <citation type="submission" date="2017-09" db="EMBL/GenBank/DDBJ databases">
        <authorList>
            <person name="Lee N."/>
            <person name="Cho B.-K."/>
        </authorList>
    </citation>
    <scope>NUCLEOTIDE SEQUENCE [LARGE SCALE GENOMIC DNA]</scope>
    <source>
        <strain evidence="1 2">ATCC 19740</strain>
    </source>
</reference>
<protein>
    <recommendedName>
        <fullName evidence="3">CopG family transcriptional regulator</fullName>
    </recommendedName>
</protein>
<organism evidence="1 2">
    <name type="scientific">Streptomyces cinereoruber</name>
    <dbReference type="NCBI Taxonomy" id="67260"/>
    <lineage>
        <taxon>Bacteria</taxon>
        <taxon>Bacillati</taxon>
        <taxon>Actinomycetota</taxon>
        <taxon>Actinomycetes</taxon>
        <taxon>Kitasatosporales</taxon>
        <taxon>Streptomycetaceae</taxon>
        <taxon>Streptomyces</taxon>
    </lineage>
</organism>